<dbReference type="GO" id="GO:0004930">
    <property type="term" value="F:G protein-coupled receptor activity"/>
    <property type="evidence" value="ECO:0007669"/>
    <property type="project" value="InterPro"/>
</dbReference>
<dbReference type="GO" id="GO:0000234">
    <property type="term" value="F:phosphoethanolamine N-methyltransferase activity"/>
    <property type="evidence" value="ECO:0007669"/>
    <property type="project" value="UniProtKB-EC"/>
</dbReference>
<evidence type="ECO:0000256" key="2">
    <source>
        <dbReference type="ARBA" id="ARBA00004969"/>
    </source>
</evidence>
<dbReference type="Pfam" id="PF13855">
    <property type="entry name" value="LRR_8"/>
    <property type="match status" value="1"/>
</dbReference>
<comment type="catalytic activity">
    <reaction evidence="13">
        <text>phosphoethanolamine + S-adenosyl-L-methionine = N-methylethanolamine phosphate + S-adenosyl-L-homocysteine + H(+)</text>
        <dbReference type="Rhea" id="RHEA:20365"/>
        <dbReference type="ChEBI" id="CHEBI:15378"/>
        <dbReference type="ChEBI" id="CHEBI:57781"/>
        <dbReference type="ChEBI" id="CHEBI:57856"/>
        <dbReference type="ChEBI" id="CHEBI:58190"/>
        <dbReference type="ChEBI" id="CHEBI:59789"/>
        <dbReference type="EC" id="2.1.1.103"/>
    </reaction>
    <physiologicalReaction direction="left-to-right" evidence="13">
        <dbReference type="Rhea" id="RHEA:20366"/>
    </physiologicalReaction>
</comment>
<keyword evidence="10 15" id="KW-0472">Membrane</keyword>
<dbReference type="InterPro" id="IPR036179">
    <property type="entry name" value="Ig-like_dom_sf"/>
</dbReference>
<evidence type="ECO:0000256" key="15">
    <source>
        <dbReference type="SAM" id="Phobius"/>
    </source>
</evidence>
<keyword evidence="4" id="KW-0489">Methyltransferase</keyword>
<feature type="transmembrane region" description="Helical" evidence="15">
    <location>
        <begin position="1201"/>
        <end position="1220"/>
    </location>
</feature>
<dbReference type="InterPro" id="IPR029063">
    <property type="entry name" value="SAM-dependent_MTases_sf"/>
</dbReference>
<dbReference type="InterPro" id="IPR003591">
    <property type="entry name" value="Leu-rich_rpt_typical-subtyp"/>
</dbReference>
<evidence type="ECO:0000256" key="9">
    <source>
        <dbReference type="ARBA" id="ARBA00022989"/>
    </source>
</evidence>
<evidence type="ECO:0000256" key="10">
    <source>
        <dbReference type="ARBA" id="ARBA00023136"/>
    </source>
</evidence>
<keyword evidence="9 15" id="KW-1133">Transmembrane helix</keyword>
<comment type="pathway">
    <text evidence="2">Phospholipid metabolism; phosphatidylcholine biosynthesis.</text>
</comment>
<evidence type="ECO:0000256" key="3">
    <source>
        <dbReference type="ARBA" id="ARBA00005189"/>
    </source>
</evidence>
<dbReference type="Gene3D" id="2.60.40.10">
    <property type="entry name" value="Immunoglobulins"/>
    <property type="match status" value="1"/>
</dbReference>
<feature type="transmembrane region" description="Helical" evidence="15">
    <location>
        <begin position="1240"/>
        <end position="1260"/>
    </location>
</feature>
<dbReference type="SUPFAM" id="SSF48726">
    <property type="entry name" value="Immunoglobulin"/>
    <property type="match status" value="1"/>
</dbReference>
<dbReference type="Pfam" id="PF13649">
    <property type="entry name" value="Methyltransf_25"/>
    <property type="match status" value="1"/>
</dbReference>
<dbReference type="PROSITE" id="PS51450">
    <property type="entry name" value="LRR"/>
    <property type="match status" value="1"/>
</dbReference>
<keyword evidence="8" id="KW-0677">Repeat</keyword>
<dbReference type="Gene3D" id="3.40.50.150">
    <property type="entry name" value="Vaccinia Virus protein VP39"/>
    <property type="match status" value="2"/>
</dbReference>
<evidence type="ECO:0000256" key="7">
    <source>
        <dbReference type="ARBA" id="ARBA00022692"/>
    </source>
</evidence>
<evidence type="ECO:0000259" key="17">
    <source>
        <dbReference type="PROSITE" id="PS50261"/>
    </source>
</evidence>
<feature type="transmembrane region" description="Helical" evidence="15">
    <location>
        <begin position="1338"/>
        <end position="1361"/>
    </location>
</feature>
<dbReference type="PANTHER" id="PTHR44307:SF2">
    <property type="entry name" value="PHOSPHOETHANOLAMINE METHYLTRANSFERASE ISOFORM X1"/>
    <property type="match status" value="1"/>
</dbReference>
<dbReference type="GO" id="GO:0032259">
    <property type="term" value="P:methylation"/>
    <property type="evidence" value="ECO:0007669"/>
    <property type="project" value="UniProtKB-KW"/>
</dbReference>
<dbReference type="InterPro" id="IPR013783">
    <property type="entry name" value="Ig-like_fold"/>
</dbReference>
<comment type="catalytic activity">
    <reaction evidence="12">
        <text>N,N-dimethylethanolamine phosphate + S-adenosyl-L-methionine = phosphocholine + S-adenosyl-L-homocysteine + H(+)</text>
        <dbReference type="Rhea" id="RHEA:25325"/>
        <dbReference type="ChEBI" id="CHEBI:15378"/>
        <dbReference type="ChEBI" id="CHEBI:57856"/>
        <dbReference type="ChEBI" id="CHEBI:58641"/>
        <dbReference type="ChEBI" id="CHEBI:59789"/>
        <dbReference type="ChEBI" id="CHEBI:295975"/>
        <dbReference type="EC" id="2.1.1.103"/>
    </reaction>
    <physiologicalReaction direction="left-to-right" evidence="12">
        <dbReference type="Rhea" id="RHEA:25326"/>
    </physiologicalReaction>
</comment>
<feature type="transmembrane region" description="Helical" evidence="15">
    <location>
        <begin position="1138"/>
        <end position="1161"/>
    </location>
</feature>
<name>A0A814DJJ7_ADIRI</name>
<feature type="transmembrane region" description="Helical" evidence="15">
    <location>
        <begin position="1373"/>
        <end position="1396"/>
    </location>
</feature>
<keyword evidence="19" id="KW-1185">Reference proteome</keyword>
<dbReference type="PANTHER" id="PTHR44307">
    <property type="entry name" value="PHOSPHOETHANOLAMINE METHYLTRANSFERASE"/>
    <property type="match status" value="1"/>
</dbReference>
<keyword evidence="7 15" id="KW-0812">Transmembrane</keyword>
<dbReference type="GO" id="GO:0007166">
    <property type="term" value="P:cell surface receptor signaling pathway"/>
    <property type="evidence" value="ECO:0007669"/>
    <property type="project" value="InterPro"/>
</dbReference>
<dbReference type="GO" id="GO:0016020">
    <property type="term" value="C:membrane"/>
    <property type="evidence" value="ECO:0007669"/>
    <property type="project" value="UniProtKB-SubCell"/>
</dbReference>
<keyword evidence="5" id="KW-0433">Leucine-rich repeat</keyword>
<evidence type="ECO:0000256" key="14">
    <source>
        <dbReference type="ARBA" id="ARBA00047841"/>
    </source>
</evidence>
<comment type="caution">
    <text evidence="18">The sequence shown here is derived from an EMBL/GenBank/DDBJ whole genome shotgun (WGS) entry which is preliminary data.</text>
</comment>
<dbReference type="SUPFAM" id="SSF52058">
    <property type="entry name" value="L domain-like"/>
    <property type="match status" value="1"/>
</dbReference>
<reference evidence="18" key="1">
    <citation type="submission" date="2021-02" db="EMBL/GenBank/DDBJ databases">
        <authorList>
            <person name="Nowell W R."/>
        </authorList>
    </citation>
    <scope>NUCLEOTIDE SEQUENCE</scope>
</reference>
<dbReference type="CDD" id="cd02440">
    <property type="entry name" value="AdoMet_MTases"/>
    <property type="match status" value="1"/>
</dbReference>
<protein>
    <recommendedName>
        <fullName evidence="11">phosphoethanolamine N-methyltransferase</fullName>
        <ecNumber evidence="11">2.1.1.103</ecNumber>
    </recommendedName>
</protein>
<dbReference type="EMBL" id="CAJNOR010000588">
    <property type="protein sequence ID" value="CAF0955315.1"/>
    <property type="molecule type" value="Genomic_DNA"/>
</dbReference>
<keyword evidence="6" id="KW-0808">Transferase</keyword>
<evidence type="ECO:0000256" key="11">
    <source>
        <dbReference type="ARBA" id="ARBA00035674"/>
    </source>
</evidence>
<evidence type="ECO:0000259" key="16">
    <source>
        <dbReference type="PROSITE" id="PS50227"/>
    </source>
</evidence>
<feature type="transmembrane region" description="Helical" evidence="15">
    <location>
        <begin position="1107"/>
        <end position="1126"/>
    </location>
</feature>
<feature type="domain" description="G-protein coupled receptors family 2 profile 2" evidence="17">
    <location>
        <begin position="1069"/>
        <end position="1391"/>
    </location>
</feature>
<sequence>MVDEFSTRVAKEIKSLLPNTTGKSVLAVVNNVQDPKESYVKLLSDAEQLILFTESPETYKQLDEYVKNLSKSPVLNCASFNNAELQNNLFDVCLLIRSFNQLNINDKQKLLKNLLLTLKTDGQVFVFESEWPKDKENHSSNPVDLIHHFHSATTSDKERYGFELVFARPLRSFVDEKYESFHLCYVFKKIARQNDHSTFQDFLDQQQYSTNGVLRYEKIFGPGFVSTGGLDTTKEFVESLHLKNDQLVLDVGCGIGGGDIYMAKTYGCSVIGVDLSTNMVSIAYERLMGMTASKLKVSFEIGDVMSHEFEPNSFDVIYSRDTILHISDKMSLFARLYGWLKPGGQLFISDYTCAPKNEWSKEYEEYVLQRRYTLLTVPEYGKLLESVGFKDVDAKDATEKFVECLNVELERIEANKEDFIQEFSSEDYEHLIEGWHGKLQRCAKGDQRWGVFHARKFDHFVIWCTSEKMIFIQLVPILILIRLSYADQCPSSDYCTCSPDLTIIKCTNRRITNELLFNINNQLPRSTILLNLSSNILTSVEFLLNLNHLEILDLSFNKIHYLPSDFPSRFPHLTALYLQNNSLRLIPKTFQSLSNVNLDLSNNPFHCTCQSKWYQTHPQFKHLHCQNQKPFDENDFCPTDQIFTITPHQSQIAYENQPFALNCSSNFKRYWTLNKKHYPSTIISSSYSTIIIDHLQVKHAGLWTCHHLNSNRSVSLTVLPNTVDQFCPSIRMNTSKGLFHWPRTLINNKIEKKCPFGSAAWLRNSNEYARAWYTCSSSGNWMNLDLAQCAFHSNISRVFDRLSLTETNLLLRLIKYLSKLDKRSFDLNDVILLIDLIDEQQEKYGNQDRVMLVFHLTDFILQIKQDFTYSREYRMAITRLRLIIERLLDFTDQPWLYIGKELTAMSIRAPLFSTLCLIPNRSLLTIICEPDNRQHYESPLATIHFPPSSNKTTQKSLYYIIFYRQSMLYTSNEMTPSLYNPVIYIRPISRYSSSPVGLTFYNPIHQASIAIWYSNQSIWQLESSVCKTNEQSSYLISSYCVLFNNNSLALTYLNDRNRNEHVFFNTKYSRLTIYISSIVASSCFFISTLCYICFYKVYQMPRRFFHCLINYWLNLTILIPLFAFGIESTQYPLVCELIAISLHFLCLTTILWLTLLTFLIWRKFQAILTNNDEYQRKPPVIMVDYDDISLPVVKLKPRSVIHLYLIVYGISFAICGIDLMVSREQFLIKRICFSKHFDSILLLIIPIFIFVLFSLILLLVSRHYIKQLMKKSASVRRLSEQSGLHRENLLMPCRRKKILPILVPSNRTSKHSSSNLNPYHSYSDLSDADYQYESINQLLSILCQFILLILLFLSSSTIYLQPLHSFKIRFENIIYSHFYGFFVLFLAFYILSFHVLSRSNLIKRFYFHRNQEQPTYLRRRKDFHIPSCTEQVSLLPSTHTCYISNRDICQIPQQTERATVYNEHNYDCKPIVKVTSEHHALHRHKSKANPRSSLGHEPFFDALDVIAHRNPPRYRPQRNSLYERSLKRSTYDPIASHILQNKKSHLSSSFPSCQLFTHPKLSPCQAIIRPLPIARLSTLKAINDLSNSTNILPSTETIRNSCISNHTIKRRSFHIISSSCVDDDEHQNEYASLNKLDSSIHQETSDDKSSIDKSSIDKVSPYQCIQVDYIDDVDDGSVSLKQSICDSKGSVDSLSTKKSNSTTILSSSTLDSENDVFIVNQLPLHESIV</sequence>
<dbReference type="Proteomes" id="UP000663828">
    <property type="component" value="Unassembled WGS sequence"/>
</dbReference>
<proteinExistence type="predicted"/>
<organism evidence="18 19">
    <name type="scientific">Adineta ricciae</name>
    <name type="common">Rotifer</name>
    <dbReference type="NCBI Taxonomy" id="249248"/>
    <lineage>
        <taxon>Eukaryota</taxon>
        <taxon>Metazoa</taxon>
        <taxon>Spiralia</taxon>
        <taxon>Gnathifera</taxon>
        <taxon>Rotifera</taxon>
        <taxon>Eurotatoria</taxon>
        <taxon>Bdelloidea</taxon>
        <taxon>Adinetida</taxon>
        <taxon>Adinetidae</taxon>
        <taxon>Adineta</taxon>
    </lineage>
</organism>
<dbReference type="PROSITE" id="PS50227">
    <property type="entry name" value="G_PROTEIN_RECEP_F2_3"/>
    <property type="match status" value="1"/>
</dbReference>
<comment type="pathway">
    <text evidence="3">Lipid metabolism.</text>
</comment>
<dbReference type="SUPFAM" id="SSF53335">
    <property type="entry name" value="S-adenosyl-L-methionine-dependent methyltransferases"/>
    <property type="match status" value="2"/>
</dbReference>
<evidence type="ECO:0000256" key="1">
    <source>
        <dbReference type="ARBA" id="ARBA00004141"/>
    </source>
</evidence>
<evidence type="ECO:0000256" key="13">
    <source>
        <dbReference type="ARBA" id="ARBA00047622"/>
    </source>
</evidence>
<dbReference type="InterPro" id="IPR001611">
    <property type="entry name" value="Leu-rich_rpt"/>
</dbReference>
<evidence type="ECO:0000256" key="8">
    <source>
        <dbReference type="ARBA" id="ARBA00022737"/>
    </source>
</evidence>
<comment type="catalytic activity">
    <reaction evidence="14">
        <text>N-methylethanolamine phosphate + S-adenosyl-L-methionine = N,N-dimethylethanolamine phosphate + S-adenosyl-L-homocysteine + H(+)</text>
        <dbReference type="Rhea" id="RHEA:25321"/>
        <dbReference type="ChEBI" id="CHEBI:15378"/>
        <dbReference type="ChEBI" id="CHEBI:57781"/>
        <dbReference type="ChEBI" id="CHEBI:57856"/>
        <dbReference type="ChEBI" id="CHEBI:58641"/>
        <dbReference type="ChEBI" id="CHEBI:59789"/>
        <dbReference type="EC" id="2.1.1.103"/>
    </reaction>
    <physiologicalReaction direction="left-to-right" evidence="14">
        <dbReference type="Rhea" id="RHEA:25322"/>
    </physiologicalReaction>
</comment>
<dbReference type="EC" id="2.1.1.103" evidence="11"/>
<evidence type="ECO:0000256" key="4">
    <source>
        <dbReference type="ARBA" id="ARBA00022603"/>
    </source>
</evidence>
<evidence type="ECO:0000256" key="12">
    <source>
        <dbReference type="ARBA" id="ARBA00047619"/>
    </source>
</evidence>
<dbReference type="InterPro" id="IPR017981">
    <property type="entry name" value="GPCR_2-like_7TM"/>
</dbReference>
<accession>A0A814DJJ7</accession>
<evidence type="ECO:0000313" key="18">
    <source>
        <dbReference type="EMBL" id="CAF0955315.1"/>
    </source>
</evidence>
<feature type="transmembrane region" description="Helical" evidence="15">
    <location>
        <begin position="1071"/>
        <end position="1095"/>
    </location>
</feature>
<dbReference type="SMART" id="SM00369">
    <property type="entry name" value="LRR_TYP"/>
    <property type="match status" value="2"/>
</dbReference>
<dbReference type="InterPro" id="IPR001879">
    <property type="entry name" value="GPCR_2_extracellular_dom"/>
</dbReference>
<evidence type="ECO:0000256" key="5">
    <source>
        <dbReference type="ARBA" id="ARBA00022614"/>
    </source>
</evidence>
<dbReference type="InterPro" id="IPR032675">
    <property type="entry name" value="LRR_dom_sf"/>
</dbReference>
<comment type="subcellular location">
    <subcellularLocation>
        <location evidence="1">Membrane</location>
        <topology evidence="1">Multi-pass membrane protein</topology>
    </subcellularLocation>
</comment>
<dbReference type="Gene3D" id="1.20.1070.10">
    <property type="entry name" value="Rhodopsin 7-helix transmembrane proteins"/>
    <property type="match status" value="1"/>
</dbReference>
<dbReference type="PROSITE" id="PS50261">
    <property type="entry name" value="G_PROTEIN_RECEP_F2_4"/>
    <property type="match status" value="1"/>
</dbReference>
<gene>
    <name evidence="18" type="ORF">XAT740_LOCUS10889</name>
</gene>
<feature type="domain" description="G-protein coupled receptors family 2 profile 1" evidence="16">
    <location>
        <begin position="704"/>
        <end position="793"/>
    </location>
</feature>
<dbReference type="InterPro" id="IPR041698">
    <property type="entry name" value="Methyltransf_25"/>
</dbReference>
<evidence type="ECO:0000313" key="19">
    <source>
        <dbReference type="Proteomes" id="UP000663828"/>
    </source>
</evidence>
<evidence type="ECO:0000256" key="6">
    <source>
        <dbReference type="ARBA" id="ARBA00022679"/>
    </source>
</evidence>
<dbReference type="Gene3D" id="3.80.10.10">
    <property type="entry name" value="Ribonuclease Inhibitor"/>
    <property type="match status" value="1"/>
</dbReference>